<dbReference type="PANTHER" id="PTHR10201:SF323">
    <property type="entry name" value="MATRIX METALLOPROTEINASE-21"/>
    <property type="match status" value="1"/>
</dbReference>
<feature type="active site" evidence="7">
    <location>
        <position position="148"/>
    </location>
</feature>
<feature type="binding site" evidence="8">
    <location>
        <position position="157"/>
    </location>
    <ligand>
        <name>Zn(2+)</name>
        <dbReference type="ChEBI" id="CHEBI:29105"/>
        <label>2</label>
        <note>catalytic</note>
    </ligand>
</feature>
<dbReference type="Proteomes" id="UP000887578">
    <property type="component" value="Unplaced"/>
</dbReference>
<feature type="binding site" evidence="8">
    <location>
        <position position="118"/>
    </location>
    <ligand>
        <name>Zn(2+)</name>
        <dbReference type="ChEBI" id="CHEBI:29105"/>
        <label>1</label>
    </ligand>
</feature>
<evidence type="ECO:0000256" key="6">
    <source>
        <dbReference type="ARBA" id="ARBA00023049"/>
    </source>
</evidence>
<accession>A0A914QBY5</accession>
<dbReference type="GO" id="GO:0004222">
    <property type="term" value="F:metalloendopeptidase activity"/>
    <property type="evidence" value="ECO:0007669"/>
    <property type="project" value="InterPro"/>
</dbReference>
<evidence type="ECO:0000256" key="3">
    <source>
        <dbReference type="ARBA" id="ARBA00022723"/>
    </source>
</evidence>
<evidence type="ECO:0000313" key="10">
    <source>
        <dbReference type="Proteomes" id="UP000887578"/>
    </source>
</evidence>
<dbReference type="InterPro" id="IPR024079">
    <property type="entry name" value="MetalloPept_cat_dom_sf"/>
</dbReference>
<keyword evidence="8" id="KW-0106">Calcium</keyword>
<reference evidence="11" key="1">
    <citation type="submission" date="2022-11" db="UniProtKB">
        <authorList>
            <consortium name="WormBaseParasite"/>
        </authorList>
    </citation>
    <scope>IDENTIFICATION</scope>
</reference>
<feature type="binding site" evidence="8">
    <location>
        <position position="110"/>
    </location>
    <ligand>
        <name>Zn(2+)</name>
        <dbReference type="ChEBI" id="CHEBI:29105"/>
        <label>1</label>
    </ligand>
</feature>
<evidence type="ECO:0000256" key="7">
    <source>
        <dbReference type="PIRSR" id="PIRSR621190-1"/>
    </source>
</evidence>
<evidence type="ECO:0000256" key="4">
    <source>
        <dbReference type="ARBA" id="ARBA00022801"/>
    </source>
</evidence>
<feature type="binding site" description="in inhibited form" evidence="8">
    <location>
        <position position="6"/>
    </location>
    <ligand>
        <name>Zn(2+)</name>
        <dbReference type="ChEBI" id="CHEBI:29105"/>
        <label>2</label>
        <note>catalytic</note>
    </ligand>
</feature>
<dbReference type="InterPro" id="IPR006026">
    <property type="entry name" value="Peptidase_Metallo"/>
</dbReference>
<dbReference type="PRINTS" id="PR00138">
    <property type="entry name" value="MATRIXIN"/>
</dbReference>
<dbReference type="InterPro" id="IPR001818">
    <property type="entry name" value="Pept_M10_metallopeptidase"/>
</dbReference>
<feature type="binding site" evidence="8">
    <location>
        <position position="97"/>
    </location>
    <ligand>
        <name>Zn(2+)</name>
        <dbReference type="ChEBI" id="CHEBI:29105"/>
        <label>1</label>
    </ligand>
</feature>
<sequence length="364" mass="42268">MAEPRCGNSDFQNDAVDFDSPPPWTKDIIMYSLVGPFSSDVPVSILGIVMRDAFPLWSKHIPKDFIETVDIIDFDNETLNFQKAAIKIGFWKRSHGDNVIFDGNGGIVAHTENNRNLHYDIEEKWHVYSENEVEMNGTMDLSTVTLHEIGHILGLPHSNNSESIMYPYFINPFDKNQKYHKPTKLSDYDVKNIQKLYGIQDLQKIYGLEENKTIEFVFEHCSEDGTFSTWSEVIPLDFYQTPEINSSDIQIRFVKNEHGDGQNFTKFEPAHYTKFPDEHYEIHYNMETKWLQNNVGEKLNKTGYDFYYHTLRCIGGILGLPLNIGKDSIMYWNFKWSVDENGNYIEPKLSSNDIELVQILYGVR</sequence>
<proteinExistence type="inferred from homology"/>
<feature type="binding site" evidence="8">
    <location>
        <position position="147"/>
    </location>
    <ligand>
        <name>Zn(2+)</name>
        <dbReference type="ChEBI" id="CHEBI:29105"/>
        <label>2</label>
        <note>catalytic</note>
    </ligand>
</feature>
<evidence type="ECO:0000256" key="1">
    <source>
        <dbReference type="ARBA" id="ARBA00010370"/>
    </source>
</evidence>
<keyword evidence="4" id="KW-0378">Hydrolase</keyword>
<dbReference type="GO" id="GO:0008270">
    <property type="term" value="F:zinc ion binding"/>
    <property type="evidence" value="ECO:0007669"/>
    <property type="project" value="InterPro"/>
</dbReference>
<keyword evidence="3 8" id="KW-0479">Metal-binding</keyword>
<feature type="binding site" evidence="8">
    <location>
        <position position="40"/>
    </location>
    <ligand>
        <name>Ca(2+)</name>
        <dbReference type="ChEBI" id="CHEBI:29108"/>
        <label>1</label>
    </ligand>
</feature>
<feature type="binding site" evidence="8">
    <location>
        <position position="103"/>
    </location>
    <ligand>
        <name>Ca(2+)</name>
        <dbReference type="ChEBI" id="CHEBI:29108"/>
        <label>3</label>
    </ligand>
</feature>
<dbReference type="Pfam" id="PF00413">
    <property type="entry name" value="Peptidase_M10"/>
    <property type="match status" value="2"/>
</dbReference>
<dbReference type="PANTHER" id="PTHR10201">
    <property type="entry name" value="MATRIX METALLOPROTEINASE"/>
    <property type="match status" value="1"/>
</dbReference>
<keyword evidence="2" id="KW-0645">Protease</keyword>
<evidence type="ECO:0000259" key="9">
    <source>
        <dbReference type="SMART" id="SM00235"/>
    </source>
</evidence>
<protein>
    <submittedName>
        <fullName evidence="11">Peptidase metallopeptidase domain-containing protein</fullName>
    </submittedName>
</protein>
<feature type="binding site" evidence="8">
    <location>
        <position position="151"/>
    </location>
    <ligand>
        <name>Zn(2+)</name>
        <dbReference type="ChEBI" id="CHEBI:29105"/>
        <label>2</label>
        <note>catalytic</note>
    </ligand>
</feature>
<dbReference type="GO" id="GO:0030198">
    <property type="term" value="P:extracellular matrix organization"/>
    <property type="evidence" value="ECO:0007669"/>
    <property type="project" value="TreeGrafter"/>
</dbReference>
<dbReference type="GO" id="GO:0030574">
    <property type="term" value="P:collagen catabolic process"/>
    <property type="evidence" value="ECO:0007669"/>
    <property type="project" value="TreeGrafter"/>
</dbReference>
<evidence type="ECO:0000256" key="5">
    <source>
        <dbReference type="ARBA" id="ARBA00022833"/>
    </source>
</evidence>
<dbReference type="SUPFAM" id="SSF55486">
    <property type="entry name" value="Metalloproteases ('zincins'), catalytic domain"/>
    <property type="match status" value="2"/>
</dbReference>
<dbReference type="InterPro" id="IPR021190">
    <property type="entry name" value="Pept_M10A"/>
</dbReference>
<feature type="binding site" evidence="8">
    <location>
        <position position="120"/>
    </location>
    <ligand>
        <name>Ca(2+)</name>
        <dbReference type="ChEBI" id="CHEBI:29108"/>
        <label>3</label>
    </ligand>
</feature>
<evidence type="ECO:0000313" key="11">
    <source>
        <dbReference type="WBParaSite" id="PDA_v2.g29096.t1"/>
    </source>
</evidence>
<feature type="binding site" evidence="8">
    <location>
        <position position="165"/>
    </location>
    <ligand>
        <name>Zn(2+)</name>
        <dbReference type="ChEBI" id="CHEBI:29105"/>
        <label>2</label>
        <note>catalytic</note>
    </ligand>
</feature>
<organism evidence="10 11">
    <name type="scientific">Panagrolaimus davidi</name>
    <dbReference type="NCBI Taxonomy" id="227884"/>
    <lineage>
        <taxon>Eukaryota</taxon>
        <taxon>Metazoa</taxon>
        <taxon>Ecdysozoa</taxon>
        <taxon>Nematoda</taxon>
        <taxon>Chromadorea</taxon>
        <taxon>Rhabditida</taxon>
        <taxon>Tylenchina</taxon>
        <taxon>Panagrolaimomorpha</taxon>
        <taxon>Panagrolaimoidea</taxon>
        <taxon>Panagrolaimidae</taxon>
        <taxon>Panagrolaimus</taxon>
    </lineage>
</organism>
<dbReference type="SMART" id="SM00235">
    <property type="entry name" value="ZnMc"/>
    <property type="match status" value="1"/>
</dbReference>
<evidence type="ECO:0000256" key="2">
    <source>
        <dbReference type="ARBA" id="ARBA00022670"/>
    </source>
</evidence>
<keyword evidence="10" id="KW-1185">Reference proteome</keyword>
<feature type="binding site" evidence="8">
    <location>
        <position position="123"/>
    </location>
    <ligand>
        <name>Ca(2+)</name>
        <dbReference type="ChEBI" id="CHEBI:29108"/>
        <label>3</label>
    </ligand>
</feature>
<comment type="cofactor">
    <cofactor evidence="8">
        <name>Ca(2+)</name>
        <dbReference type="ChEBI" id="CHEBI:29108"/>
    </cofactor>
    <text evidence="8">Can bind about 5 Ca(2+) ions per subunit.</text>
</comment>
<feature type="binding site" evidence="8">
    <location>
        <position position="102"/>
    </location>
    <ligand>
        <name>Ca(2+)</name>
        <dbReference type="ChEBI" id="CHEBI:29108"/>
        <label>3</label>
    </ligand>
</feature>
<comment type="similarity">
    <text evidence="1">Belongs to the peptidase M10A family.</text>
</comment>
<dbReference type="AlphaFoldDB" id="A0A914QBY5"/>
<dbReference type="GO" id="GO:0031012">
    <property type="term" value="C:extracellular matrix"/>
    <property type="evidence" value="ECO:0007669"/>
    <property type="project" value="InterPro"/>
</dbReference>
<dbReference type="GO" id="GO:0006508">
    <property type="term" value="P:proteolysis"/>
    <property type="evidence" value="ECO:0007669"/>
    <property type="project" value="UniProtKB-KW"/>
</dbReference>
<dbReference type="GO" id="GO:0005615">
    <property type="term" value="C:extracellular space"/>
    <property type="evidence" value="ECO:0007669"/>
    <property type="project" value="TreeGrafter"/>
</dbReference>
<dbReference type="Gene3D" id="3.40.390.10">
    <property type="entry name" value="Collagenase (Catalytic Domain)"/>
    <property type="match status" value="2"/>
</dbReference>
<evidence type="ECO:0000256" key="8">
    <source>
        <dbReference type="PIRSR" id="PIRSR621190-2"/>
    </source>
</evidence>
<feature type="domain" description="Peptidase metallopeptidase" evidence="9">
    <location>
        <begin position="20"/>
        <end position="199"/>
    </location>
</feature>
<keyword evidence="5 8" id="KW-0862">Zinc</keyword>
<feature type="binding site" evidence="8">
    <location>
        <position position="123"/>
    </location>
    <ligand>
        <name>Ca(2+)</name>
        <dbReference type="ChEBI" id="CHEBI:29108"/>
        <label>1</label>
    </ligand>
</feature>
<keyword evidence="6" id="KW-0482">Metalloprotease</keyword>
<name>A0A914QBY5_9BILA</name>
<dbReference type="WBParaSite" id="PDA_v2.g29096.t1">
    <property type="protein sequence ID" value="PDA_v2.g29096.t1"/>
    <property type="gene ID" value="PDA_v2.g29096"/>
</dbReference>
<comment type="cofactor">
    <cofactor evidence="8">
        <name>Zn(2+)</name>
        <dbReference type="ChEBI" id="CHEBI:29105"/>
    </cofactor>
    <text evidence="8">Binds 2 Zn(2+) ions per subunit.</text>
</comment>
<feature type="binding site" evidence="8">
    <location>
        <position position="95"/>
    </location>
    <ligand>
        <name>Zn(2+)</name>
        <dbReference type="ChEBI" id="CHEBI:29105"/>
        <label>1</label>
    </ligand>
</feature>